<organism evidence="7 8">
    <name type="scientific">Symmachiella macrocystis</name>
    <dbReference type="NCBI Taxonomy" id="2527985"/>
    <lineage>
        <taxon>Bacteria</taxon>
        <taxon>Pseudomonadati</taxon>
        <taxon>Planctomycetota</taxon>
        <taxon>Planctomycetia</taxon>
        <taxon>Planctomycetales</taxon>
        <taxon>Planctomycetaceae</taxon>
        <taxon>Symmachiella</taxon>
    </lineage>
</organism>
<dbReference type="Proteomes" id="UP000320735">
    <property type="component" value="Unassembled WGS sequence"/>
</dbReference>
<dbReference type="CDD" id="cd03713">
    <property type="entry name" value="EFG_mtEFG_C"/>
    <property type="match status" value="1"/>
</dbReference>
<dbReference type="InterPro" id="IPR027417">
    <property type="entry name" value="P-loop_NTPase"/>
</dbReference>
<keyword evidence="3 7" id="KW-0648">Protein biosynthesis</keyword>
<dbReference type="FunFam" id="3.30.70.240:FF:000001">
    <property type="entry name" value="Elongation factor G"/>
    <property type="match status" value="1"/>
</dbReference>
<dbReference type="InterPro" id="IPR005225">
    <property type="entry name" value="Small_GTP-bd"/>
</dbReference>
<dbReference type="Pfam" id="PF00009">
    <property type="entry name" value="GTP_EFTU"/>
    <property type="match status" value="1"/>
</dbReference>
<dbReference type="GO" id="GO:0032790">
    <property type="term" value="P:ribosome disassembly"/>
    <property type="evidence" value="ECO:0007669"/>
    <property type="project" value="TreeGrafter"/>
</dbReference>
<reference evidence="7 8" key="1">
    <citation type="submission" date="2019-02" db="EMBL/GenBank/DDBJ databases">
        <title>Deep-cultivation of Planctomycetes and their phenomic and genomic characterization uncovers novel biology.</title>
        <authorList>
            <person name="Wiegand S."/>
            <person name="Jogler M."/>
            <person name="Boedeker C."/>
            <person name="Pinto D."/>
            <person name="Vollmers J."/>
            <person name="Rivas-Marin E."/>
            <person name="Kohn T."/>
            <person name="Peeters S.H."/>
            <person name="Heuer A."/>
            <person name="Rast P."/>
            <person name="Oberbeckmann S."/>
            <person name="Bunk B."/>
            <person name="Jeske O."/>
            <person name="Meyerdierks A."/>
            <person name="Storesund J.E."/>
            <person name="Kallscheuer N."/>
            <person name="Luecker S."/>
            <person name="Lage O.M."/>
            <person name="Pohl T."/>
            <person name="Merkel B.J."/>
            <person name="Hornburger P."/>
            <person name="Mueller R.-W."/>
            <person name="Bruemmer F."/>
            <person name="Labrenz M."/>
            <person name="Spormann A.M."/>
            <person name="Op Den Camp H."/>
            <person name="Overmann J."/>
            <person name="Amann R."/>
            <person name="Jetten M.S.M."/>
            <person name="Mascher T."/>
            <person name="Medema M.H."/>
            <person name="Devos D.P."/>
            <person name="Kaster A.-K."/>
            <person name="Ovreas L."/>
            <person name="Rohde M."/>
            <person name="Galperin M.Y."/>
            <person name="Jogler C."/>
        </authorList>
    </citation>
    <scope>NUCLEOTIDE SEQUENCE [LARGE SCALE GENOMIC DNA]</scope>
    <source>
        <strain evidence="7 8">CA54</strain>
    </source>
</reference>
<sequence length="704" mass="76323">MSNHQVADLRNVALVGHGAVGKTTLADLMLFKAGVGKRAGSVDDGSSVLDIDEEEKHCKHSVSSGMVHFDHAGKRINVFDTPGYPDFIGQAIGVLQAVETALIVVSAGSGVQVNTRRMFNEAGKAGLARAVVINKMDSENIQFEELLDGIQQMFGAQCVPLNLPVGLGHDFSGVVSTLSVPSEVPAGTVMDPAEINQQVMDAIVEADEALMERFLEGEKLAPEEIGAGLTKAIAAGTLIPVYCVSAKSDIGVSELMDGLAASALPPTAITRTARNADGEEVPLTVSADGPFVARVFKTRIDPFISKMSYLKIYSGSLHKDTSVHSNSLDKTLKIGHLLDVQGGQQEAVDSAAAGDIVVVSKMDDLHVGDTLNDGKSGLSMPPIKFPTPMIELAAEPKSRSDQQKISGALQKVDEEDQTFLLRRDSQTKELVIQGMSELHLQIVLERLLVRDKVEVVTHQPKIPYRETVNGEAEGHYRHKKQSGGSGQFGEVHCRVSPCPHDIDPEEYFNKTRFVHMREYHYDPDLNFAFVDRITGGSIPNQFIPAVEKGVRERMERGVLAGYQVQDVVVELFFGKDHPVDSNETAFKMAGSLCFRNLFQEAKPSLLEPIVHVEITIPDENLGDITSDLNGRRGRVEGMDTAPGGYQVIIAHAPLSEMMTYARTLSSMTSGQGSFTMELSHYDMVPPNEQAKIIAAAKKGDDEDE</sequence>
<dbReference type="InterPro" id="IPR005517">
    <property type="entry name" value="Transl_elong_EFG/EF2_IV"/>
</dbReference>
<dbReference type="SMART" id="SM00889">
    <property type="entry name" value="EFG_IV"/>
    <property type="match status" value="1"/>
</dbReference>
<comment type="caution">
    <text evidence="7">The sequence shown here is derived from an EMBL/GenBank/DDBJ whole genome shotgun (WGS) entry which is preliminary data.</text>
</comment>
<dbReference type="Gene3D" id="3.40.50.300">
    <property type="entry name" value="P-loop containing nucleotide triphosphate hydrolases"/>
    <property type="match status" value="1"/>
</dbReference>
<dbReference type="PANTHER" id="PTHR43261:SF6">
    <property type="entry name" value="ELONGATION FACTOR G-LIKE PROTEIN"/>
    <property type="match status" value="1"/>
</dbReference>
<evidence type="ECO:0000256" key="3">
    <source>
        <dbReference type="ARBA" id="ARBA00022768"/>
    </source>
</evidence>
<dbReference type="CDD" id="cd04170">
    <property type="entry name" value="EF-G_bact"/>
    <property type="match status" value="1"/>
</dbReference>
<dbReference type="InterPro" id="IPR000640">
    <property type="entry name" value="EFG_V-like"/>
</dbReference>
<dbReference type="SMART" id="SM00838">
    <property type="entry name" value="EFG_C"/>
    <property type="match status" value="1"/>
</dbReference>
<dbReference type="Gene3D" id="3.30.70.870">
    <property type="entry name" value="Elongation Factor G (Translational Gtpase), domain 3"/>
    <property type="match status" value="1"/>
</dbReference>
<protein>
    <recommendedName>
        <fullName evidence="1">Elongation factor G</fullName>
    </recommendedName>
</protein>
<evidence type="ECO:0000256" key="4">
    <source>
        <dbReference type="ARBA" id="ARBA00023134"/>
    </source>
</evidence>
<dbReference type="AlphaFoldDB" id="A0A5C6BMW5"/>
<dbReference type="SUPFAM" id="SSF52540">
    <property type="entry name" value="P-loop containing nucleoside triphosphate hydrolases"/>
    <property type="match status" value="1"/>
</dbReference>
<dbReference type="GO" id="GO:0003746">
    <property type="term" value="F:translation elongation factor activity"/>
    <property type="evidence" value="ECO:0007669"/>
    <property type="project" value="UniProtKB-KW"/>
</dbReference>
<evidence type="ECO:0000256" key="1">
    <source>
        <dbReference type="ARBA" id="ARBA00017872"/>
    </source>
</evidence>
<dbReference type="SUPFAM" id="SSF54980">
    <property type="entry name" value="EF-G C-terminal domain-like"/>
    <property type="match status" value="2"/>
</dbReference>
<dbReference type="CDD" id="cd01434">
    <property type="entry name" value="EFG_mtEFG1_IV"/>
    <property type="match status" value="1"/>
</dbReference>
<dbReference type="Gene3D" id="3.30.230.10">
    <property type="match status" value="1"/>
</dbReference>
<dbReference type="Pfam" id="PF22042">
    <property type="entry name" value="EF-G_D2"/>
    <property type="match status" value="1"/>
</dbReference>
<dbReference type="InterPro" id="IPR035647">
    <property type="entry name" value="EFG_III/V"/>
</dbReference>
<keyword evidence="3 7" id="KW-0251">Elongation factor</keyword>
<dbReference type="InterPro" id="IPR009000">
    <property type="entry name" value="Transl_B-barrel_sf"/>
</dbReference>
<gene>
    <name evidence="7" type="primary">fus</name>
    <name evidence="7" type="ORF">CA54_15760</name>
</gene>
<dbReference type="InterPro" id="IPR009022">
    <property type="entry name" value="EFG_III"/>
</dbReference>
<dbReference type="InterPro" id="IPR000795">
    <property type="entry name" value="T_Tr_GTP-bd_dom"/>
</dbReference>
<dbReference type="InterPro" id="IPR041095">
    <property type="entry name" value="EFG_II"/>
</dbReference>
<dbReference type="SUPFAM" id="SSF54211">
    <property type="entry name" value="Ribosomal protein S5 domain 2-like"/>
    <property type="match status" value="1"/>
</dbReference>
<evidence type="ECO:0000256" key="2">
    <source>
        <dbReference type="ARBA" id="ARBA00022741"/>
    </source>
</evidence>
<evidence type="ECO:0000313" key="8">
    <source>
        <dbReference type="Proteomes" id="UP000320735"/>
    </source>
</evidence>
<dbReference type="GO" id="GO:0005525">
    <property type="term" value="F:GTP binding"/>
    <property type="evidence" value="ECO:0007669"/>
    <property type="project" value="UniProtKB-KW"/>
</dbReference>
<keyword evidence="2" id="KW-0547">Nucleotide-binding</keyword>
<dbReference type="RefSeq" id="WP_146370183.1">
    <property type="nucleotide sequence ID" value="NZ_SJPP01000001.1"/>
</dbReference>
<dbReference type="GO" id="GO:0003924">
    <property type="term" value="F:GTPase activity"/>
    <property type="evidence" value="ECO:0007669"/>
    <property type="project" value="InterPro"/>
</dbReference>
<dbReference type="NCBIfam" id="TIGR00231">
    <property type="entry name" value="small_GTP"/>
    <property type="match status" value="1"/>
</dbReference>
<dbReference type="InterPro" id="IPR014721">
    <property type="entry name" value="Ribsml_uS5_D2-typ_fold_subgr"/>
</dbReference>
<dbReference type="InterPro" id="IPR020568">
    <property type="entry name" value="Ribosomal_Su5_D2-typ_SF"/>
</dbReference>
<comment type="function">
    <text evidence="5">Catalyzes the GTP-dependent ribosomal translocation step during translation elongation. During this step, the ribosome changes from the pre-translocational (PRE) to the post-translocational (POST) state as the newly formed A-site-bound peptidyl-tRNA and P-site-bound deacylated tRNA move to the P and E sites, respectively. Catalyzes the coordinated movement of the two tRNA molecules, the mRNA and conformational changes in the ribosome.</text>
</comment>
<evidence type="ECO:0000313" key="7">
    <source>
        <dbReference type="EMBL" id="TWU12751.1"/>
    </source>
</evidence>
<dbReference type="Gene3D" id="3.30.70.240">
    <property type="match status" value="1"/>
</dbReference>
<dbReference type="Gene3D" id="2.40.30.10">
    <property type="entry name" value="Translation factors"/>
    <property type="match status" value="1"/>
</dbReference>
<name>A0A5C6BMW5_9PLAN</name>
<dbReference type="Pfam" id="PF00679">
    <property type="entry name" value="EFG_C"/>
    <property type="match status" value="1"/>
</dbReference>
<dbReference type="EMBL" id="SJPP01000001">
    <property type="protein sequence ID" value="TWU12751.1"/>
    <property type="molecule type" value="Genomic_DNA"/>
</dbReference>
<keyword evidence="4" id="KW-0342">GTP-binding</keyword>
<dbReference type="CDD" id="cd16262">
    <property type="entry name" value="EFG_III"/>
    <property type="match status" value="1"/>
</dbReference>
<accession>A0A5C6BMW5</accession>
<keyword evidence="8" id="KW-1185">Reference proteome</keyword>
<evidence type="ECO:0000259" key="6">
    <source>
        <dbReference type="PROSITE" id="PS51722"/>
    </source>
</evidence>
<dbReference type="PANTHER" id="PTHR43261">
    <property type="entry name" value="TRANSLATION ELONGATION FACTOR G-RELATED"/>
    <property type="match status" value="1"/>
</dbReference>
<dbReference type="SUPFAM" id="SSF50447">
    <property type="entry name" value="Translation proteins"/>
    <property type="match status" value="1"/>
</dbReference>
<dbReference type="Pfam" id="PF14492">
    <property type="entry name" value="EFG_III"/>
    <property type="match status" value="1"/>
</dbReference>
<dbReference type="OrthoDB" id="9804431at2"/>
<feature type="domain" description="Tr-type G" evidence="6">
    <location>
        <begin position="7"/>
        <end position="267"/>
    </location>
</feature>
<dbReference type="NCBIfam" id="NF009381">
    <property type="entry name" value="PRK12740.1-5"/>
    <property type="match status" value="1"/>
</dbReference>
<dbReference type="InterPro" id="IPR047872">
    <property type="entry name" value="EFG_IV"/>
</dbReference>
<evidence type="ECO:0000256" key="5">
    <source>
        <dbReference type="ARBA" id="ARBA00024731"/>
    </source>
</evidence>
<dbReference type="PROSITE" id="PS51722">
    <property type="entry name" value="G_TR_2"/>
    <property type="match status" value="1"/>
</dbReference>
<dbReference type="InterPro" id="IPR035649">
    <property type="entry name" value="EFG_V"/>
</dbReference>
<dbReference type="Pfam" id="PF03764">
    <property type="entry name" value="EFG_IV"/>
    <property type="match status" value="2"/>
</dbReference>
<dbReference type="InterPro" id="IPR053905">
    <property type="entry name" value="EF-G-like_DII"/>
</dbReference>
<proteinExistence type="predicted"/>